<dbReference type="RefSeq" id="YP_009127088.1">
    <property type="nucleotide sequence ID" value="NC_026675.1"/>
</dbReference>
<geneLocation type="mitochondrion" evidence="13"/>
<dbReference type="SUPFAM" id="SSF81336">
    <property type="entry name" value="F1F0 ATP synthase subunit A"/>
    <property type="match status" value="1"/>
</dbReference>
<evidence type="ECO:0000256" key="10">
    <source>
        <dbReference type="ARBA" id="ARBA00023310"/>
    </source>
</evidence>
<evidence type="ECO:0000256" key="9">
    <source>
        <dbReference type="ARBA" id="ARBA00023136"/>
    </source>
</evidence>
<dbReference type="GO" id="GO:0046933">
    <property type="term" value="F:proton-transporting ATP synthase activity, rotational mechanism"/>
    <property type="evidence" value="ECO:0007669"/>
    <property type="project" value="TreeGrafter"/>
</dbReference>
<organism evidence="13">
    <name type="scientific">Acerella muscorum</name>
    <dbReference type="NCBI Taxonomy" id="187596"/>
    <lineage>
        <taxon>Eukaryota</taxon>
        <taxon>Metazoa</taxon>
        <taxon>Ecdysozoa</taxon>
        <taxon>Arthropoda</taxon>
        <taxon>Hexapoda</taxon>
        <taxon>Protura</taxon>
        <taxon>Acerentomata</taxon>
        <taxon>Acerentomidae</taxon>
        <taxon>Acerella</taxon>
    </lineage>
</organism>
<dbReference type="EMBL" id="KJ101608">
    <property type="protein sequence ID" value="AHL42969.1"/>
    <property type="molecule type" value="Genomic_DNA"/>
</dbReference>
<evidence type="ECO:0000256" key="12">
    <source>
        <dbReference type="SAM" id="Phobius"/>
    </source>
</evidence>
<keyword evidence="7 12" id="KW-1133">Transmembrane helix</keyword>
<keyword evidence="8" id="KW-0406">Ion transport</keyword>
<keyword evidence="9 12" id="KW-0472">Membrane</keyword>
<dbReference type="InterPro" id="IPR035908">
    <property type="entry name" value="F0_ATP_A_sf"/>
</dbReference>
<keyword evidence="6" id="KW-0375">Hydrogen ion transport</keyword>
<reference evidence="13" key="1">
    <citation type="submission" date="2014-01" db="EMBL/GenBank/DDBJ databases">
        <title>The mitochondrial genome of the two proturan species Acerella muscorum and Acerentomon microrhinus.</title>
        <authorList>
            <person name="Carapelli A."/>
            <person name="Yun B."/>
            <person name="Nardi F."/>
            <person name="Frati F."/>
        </authorList>
    </citation>
    <scope>NUCLEOTIDE SEQUENCE</scope>
</reference>
<name>A0A0C4K5K5_9HEXA</name>
<dbReference type="Gene3D" id="1.20.120.220">
    <property type="entry name" value="ATP synthase, F0 complex, subunit A"/>
    <property type="match status" value="1"/>
</dbReference>
<evidence type="ECO:0000256" key="5">
    <source>
        <dbReference type="ARBA" id="ARBA00022692"/>
    </source>
</evidence>
<dbReference type="Pfam" id="PF00119">
    <property type="entry name" value="ATP-synt_A"/>
    <property type="match status" value="1"/>
</dbReference>
<feature type="transmembrane region" description="Helical" evidence="12">
    <location>
        <begin position="186"/>
        <end position="209"/>
    </location>
</feature>
<proteinExistence type="inferred from homology"/>
<evidence type="ECO:0000256" key="7">
    <source>
        <dbReference type="ARBA" id="ARBA00022989"/>
    </source>
</evidence>
<evidence type="ECO:0000256" key="2">
    <source>
        <dbReference type="ARBA" id="ARBA00006810"/>
    </source>
</evidence>
<dbReference type="PANTHER" id="PTHR11410">
    <property type="entry name" value="ATP SYNTHASE SUBUNIT A"/>
    <property type="match status" value="1"/>
</dbReference>
<comment type="subcellular location">
    <subcellularLocation>
        <location evidence="1">Membrane</location>
        <topology evidence="1">Multi-pass membrane protein</topology>
    </subcellularLocation>
    <subcellularLocation>
        <location evidence="11">Mitochondrion inner membrane</location>
        <topology evidence="11">Multi-pass membrane protein</topology>
    </subcellularLocation>
</comment>
<keyword evidence="10" id="KW-0066">ATP synthesis</keyword>
<evidence type="ECO:0000256" key="8">
    <source>
        <dbReference type="ARBA" id="ARBA00023065"/>
    </source>
</evidence>
<evidence type="ECO:0000256" key="6">
    <source>
        <dbReference type="ARBA" id="ARBA00022781"/>
    </source>
</evidence>
<dbReference type="CTD" id="4508"/>
<feature type="transmembrane region" description="Helical" evidence="12">
    <location>
        <begin position="68"/>
        <end position="89"/>
    </location>
</feature>
<keyword evidence="5 12" id="KW-0812">Transmembrane</keyword>
<dbReference type="InterPro" id="IPR045083">
    <property type="entry name" value="ATP_synth_F0_asu_bact/mt"/>
</dbReference>
<feature type="transmembrane region" description="Helical" evidence="12">
    <location>
        <begin position="12"/>
        <end position="35"/>
    </location>
</feature>
<feature type="transmembrane region" description="Helical" evidence="12">
    <location>
        <begin position="155"/>
        <end position="174"/>
    </location>
</feature>
<gene>
    <name evidence="13" type="primary">ATP6</name>
</gene>
<evidence type="ECO:0000256" key="11">
    <source>
        <dbReference type="RuleBase" id="RU004450"/>
    </source>
</evidence>
<dbReference type="CDD" id="cd00310">
    <property type="entry name" value="ATP-synt_Fo_a_6"/>
    <property type="match status" value="1"/>
</dbReference>
<dbReference type="PANTHER" id="PTHR11410:SF0">
    <property type="entry name" value="ATP SYNTHASE SUBUNIT A"/>
    <property type="match status" value="1"/>
</dbReference>
<dbReference type="PRINTS" id="PR00123">
    <property type="entry name" value="ATPASEA"/>
</dbReference>
<dbReference type="GO" id="GO:0045259">
    <property type="term" value="C:proton-transporting ATP synthase complex"/>
    <property type="evidence" value="ECO:0007669"/>
    <property type="project" value="UniProtKB-KW"/>
</dbReference>
<comment type="similarity">
    <text evidence="2">Belongs to the ATPase A chain family.</text>
</comment>
<evidence type="ECO:0000256" key="3">
    <source>
        <dbReference type="ARBA" id="ARBA00022448"/>
    </source>
</evidence>
<keyword evidence="4" id="KW-0138">CF(0)</keyword>
<feature type="transmembrane region" description="Helical" evidence="12">
    <location>
        <begin position="127"/>
        <end position="149"/>
    </location>
</feature>
<dbReference type="GeneID" id="23762673"/>
<dbReference type="InterPro" id="IPR000568">
    <property type="entry name" value="ATP_synth_F0_asu"/>
</dbReference>
<evidence type="ECO:0000313" key="13">
    <source>
        <dbReference type="EMBL" id="AHL42969.1"/>
    </source>
</evidence>
<feature type="transmembrane region" description="Helical" evidence="12">
    <location>
        <begin position="95"/>
        <end position="115"/>
    </location>
</feature>
<evidence type="ECO:0000256" key="4">
    <source>
        <dbReference type="ARBA" id="ARBA00022547"/>
    </source>
</evidence>
<evidence type="ECO:0000256" key="1">
    <source>
        <dbReference type="ARBA" id="ARBA00004141"/>
    </source>
</evidence>
<protein>
    <recommendedName>
        <fullName evidence="11">ATP synthase subunit a</fullName>
    </recommendedName>
</protein>
<keyword evidence="3" id="KW-0813">Transport</keyword>
<keyword evidence="13" id="KW-0496">Mitochondrion</keyword>
<accession>A0A0C4K5K5</accession>
<sequence length="222" mass="25843">MNLFSIFDPLSYFKLSLNWMSLGFIFFPISFCFWINSSKKFILMNNIIIYLNNEMKVLLKNKVLGKTLFFICIMMFILMNNFMGLYPYMFTFTSHLTLTLTLALPLWLSSVMYGWVNNFIKMLSHMIPMSTSLVLMPFMSCIELMSIIIRPMTLSIRLATNMIAGHLLLTLLSNSSYYNEKIYMKFIIIMIQVLLLLLELGVALVQSYVFSTLSILYNSESN</sequence>
<dbReference type="NCBIfam" id="TIGR01131">
    <property type="entry name" value="ATP_synt_6_or_A"/>
    <property type="match status" value="1"/>
</dbReference>
<dbReference type="AlphaFoldDB" id="A0A0C4K5K5"/>
<dbReference type="GO" id="GO:0005743">
    <property type="term" value="C:mitochondrial inner membrane"/>
    <property type="evidence" value="ECO:0007669"/>
    <property type="project" value="UniProtKB-SubCell"/>
</dbReference>